<evidence type="ECO:0000313" key="9">
    <source>
        <dbReference type="Proteomes" id="UP000243819"/>
    </source>
</evidence>
<evidence type="ECO:0000256" key="4">
    <source>
        <dbReference type="ARBA" id="ARBA00023186"/>
    </source>
</evidence>
<protein>
    <recommendedName>
        <fullName evidence="7">Flagellar protein FliT</fullName>
    </recommendedName>
</protein>
<evidence type="ECO:0000256" key="6">
    <source>
        <dbReference type="ARBA" id="ARBA00093785"/>
    </source>
</evidence>
<dbReference type="Pfam" id="PF05400">
    <property type="entry name" value="FliT"/>
    <property type="match status" value="1"/>
</dbReference>
<dbReference type="InterPro" id="IPR008622">
    <property type="entry name" value="FliT"/>
</dbReference>
<gene>
    <name evidence="8" type="ORF">SAMN03080614_100933</name>
</gene>
<dbReference type="EMBL" id="FOIF01000009">
    <property type="protein sequence ID" value="SES81010.1"/>
    <property type="molecule type" value="Genomic_DNA"/>
</dbReference>
<comment type="function">
    <text evidence="5">May act as an export chaperone for the filament capping protein FliD.</text>
</comment>
<comment type="subcellular location">
    <subcellularLocation>
        <location evidence="1">Cytoplasm</location>
        <location evidence="1">Cytosol</location>
    </subcellularLocation>
</comment>
<dbReference type="Proteomes" id="UP000243819">
    <property type="component" value="Unassembled WGS sequence"/>
</dbReference>
<evidence type="ECO:0000256" key="5">
    <source>
        <dbReference type="ARBA" id="ARBA00093765"/>
    </source>
</evidence>
<evidence type="ECO:0000256" key="3">
    <source>
        <dbReference type="ARBA" id="ARBA00022795"/>
    </source>
</evidence>
<reference evidence="9" key="1">
    <citation type="submission" date="2016-10" db="EMBL/GenBank/DDBJ databases">
        <authorList>
            <person name="Varghese N."/>
            <person name="Submissions S."/>
        </authorList>
    </citation>
    <scope>NUCLEOTIDE SEQUENCE [LARGE SCALE GENOMIC DNA]</scope>
    <source>
        <strain evidence="9">DSM 13577</strain>
    </source>
</reference>
<evidence type="ECO:0000256" key="7">
    <source>
        <dbReference type="ARBA" id="ARBA00093797"/>
    </source>
</evidence>
<sequence>MNLIEQYQKIYHTYLEQQQALEQEDWEKLEEILNKRDSLMKDLEGKTVPEESQGEIKEILQKTLELHTQLQTEMEERLKESKQKRGEINKGKKLYQAYNQNPNHSLFLDRKK</sequence>
<keyword evidence="4" id="KW-0143">Chaperone</keyword>
<dbReference type="RefSeq" id="WP_177159696.1">
    <property type="nucleotide sequence ID" value="NZ_FOIF01000009.1"/>
</dbReference>
<dbReference type="Gene3D" id="1.20.58.380">
    <property type="entry name" value="Flagellar protein flit"/>
    <property type="match status" value="1"/>
</dbReference>
<keyword evidence="9" id="KW-1185">Reference proteome</keyword>
<accession>A0A1H9ZHE1</accession>
<comment type="similarity">
    <text evidence="6">Belongs to the bacillales FliT family.</text>
</comment>
<evidence type="ECO:0000256" key="2">
    <source>
        <dbReference type="ARBA" id="ARBA00022490"/>
    </source>
</evidence>
<name>A0A1H9ZHE1_9FIRM</name>
<evidence type="ECO:0000256" key="1">
    <source>
        <dbReference type="ARBA" id="ARBA00004514"/>
    </source>
</evidence>
<evidence type="ECO:0000313" key="8">
    <source>
        <dbReference type="EMBL" id="SES81010.1"/>
    </source>
</evidence>
<organism evidence="8 9">
    <name type="scientific">Anaerobranca gottschalkii DSM 13577</name>
    <dbReference type="NCBI Taxonomy" id="1120990"/>
    <lineage>
        <taxon>Bacteria</taxon>
        <taxon>Bacillati</taxon>
        <taxon>Bacillota</taxon>
        <taxon>Clostridia</taxon>
        <taxon>Eubacteriales</taxon>
        <taxon>Proteinivoracaceae</taxon>
        <taxon>Anaerobranca</taxon>
    </lineage>
</organism>
<keyword evidence="2" id="KW-0963">Cytoplasm</keyword>
<proteinExistence type="inferred from homology"/>
<dbReference type="AlphaFoldDB" id="A0A1H9ZHE1"/>
<dbReference type="STRING" id="1120990.SAMN03080614_100933"/>
<keyword evidence="3" id="KW-1005">Bacterial flagellum biogenesis</keyword>